<evidence type="ECO:0000313" key="2">
    <source>
        <dbReference type="EMBL" id="GAI37536.1"/>
    </source>
</evidence>
<dbReference type="SUPFAM" id="SSF51735">
    <property type="entry name" value="NAD(P)-binding Rossmann-fold domains"/>
    <property type="match status" value="1"/>
</dbReference>
<feature type="non-terminal residue" evidence="2">
    <location>
        <position position="34"/>
    </location>
</feature>
<comment type="caution">
    <text evidence="2">The sequence shown here is derived from an EMBL/GenBank/DDBJ whole genome shotgun (WGS) entry which is preliminary data.</text>
</comment>
<feature type="domain" description="NAD-dependent epimerase/dehydratase" evidence="1">
    <location>
        <begin position="3"/>
        <end position="31"/>
    </location>
</feature>
<dbReference type="InterPro" id="IPR036291">
    <property type="entry name" value="NAD(P)-bd_dom_sf"/>
</dbReference>
<dbReference type="Gene3D" id="3.40.50.720">
    <property type="entry name" value="NAD(P)-binding Rossmann-like Domain"/>
    <property type="match status" value="1"/>
</dbReference>
<protein>
    <recommendedName>
        <fullName evidence="1">NAD-dependent epimerase/dehydratase domain-containing protein</fullName>
    </recommendedName>
</protein>
<dbReference type="InterPro" id="IPR001509">
    <property type="entry name" value="Epimerase_deHydtase"/>
</dbReference>
<sequence>MAILITGGTGLIGAELARILVDRGEDVVLFDIAP</sequence>
<evidence type="ECO:0000259" key="1">
    <source>
        <dbReference type="Pfam" id="PF01370"/>
    </source>
</evidence>
<dbReference type="Pfam" id="PF01370">
    <property type="entry name" value="Epimerase"/>
    <property type="match status" value="1"/>
</dbReference>
<accession>X1P517</accession>
<dbReference type="AlphaFoldDB" id="X1P517"/>
<organism evidence="2">
    <name type="scientific">marine sediment metagenome</name>
    <dbReference type="NCBI Taxonomy" id="412755"/>
    <lineage>
        <taxon>unclassified sequences</taxon>
        <taxon>metagenomes</taxon>
        <taxon>ecological metagenomes</taxon>
    </lineage>
</organism>
<gene>
    <name evidence="2" type="ORF">S06H3_49735</name>
</gene>
<proteinExistence type="predicted"/>
<reference evidence="2" key="1">
    <citation type="journal article" date="2014" name="Front. Microbiol.">
        <title>High frequency of phylogenetically diverse reductive dehalogenase-homologous genes in deep subseafloor sedimentary metagenomes.</title>
        <authorList>
            <person name="Kawai M."/>
            <person name="Futagami T."/>
            <person name="Toyoda A."/>
            <person name="Takaki Y."/>
            <person name="Nishi S."/>
            <person name="Hori S."/>
            <person name="Arai W."/>
            <person name="Tsubouchi T."/>
            <person name="Morono Y."/>
            <person name="Uchiyama I."/>
            <person name="Ito T."/>
            <person name="Fujiyama A."/>
            <person name="Inagaki F."/>
            <person name="Takami H."/>
        </authorList>
    </citation>
    <scope>NUCLEOTIDE SEQUENCE</scope>
    <source>
        <strain evidence="2">Expedition CK06-06</strain>
    </source>
</reference>
<name>X1P517_9ZZZZ</name>
<dbReference type="EMBL" id="BARV01031427">
    <property type="protein sequence ID" value="GAI37536.1"/>
    <property type="molecule type" value="Genomic_DNA"/>
</dbReference>